<gene>
    <name evidence="2" type="ORF">BPAE_0061g00250</name>
</gene>
<protein>
    <submittedName>
        <fullName evidence="2">Uncharacterized protein</fullName>
    </submittedName>
</protein>
<reference evidence="2 3" key="1">
    <citation type="submission" date="2017-12" db="EMBL/GenBank/DDBJ databases">
        <title>Comparative genomics of Botrytis spp.</title>
        <authorList>
            <person name="Valero-Jimenez C.A."/>
            <person name="Tapia P."/>
            <person name="Veloso J."/>
            <person name="Silva-Moreno E."/>
            <person name="Staats M."/>
            <person name="Valdes J.H."/>
            <person name="Van Kan J.A.L."/>
        </authorList>
    </citation>
    <scope>NUCLEOTIDE SEQUENCE [LARGE SCALE GENOMIC DNA]</scope>
    <source>
        <strain evidence="2 3">Bp0003</strain>
    </source>
</reference>
<sequence>MASAQGFNSDFGRSILPLFLQPGSLESTLNNELSLINSNATFVTTQEPLPKLKPQEQTRLDLPIPVSTDKPAGYYLLVQHSRSVMKQPESKVIRPLPELKGGPKFAFGCLPNKKPRAGPQYQTSTARPQDDIEPPVKKQPLQSKFGYYPNYERPPGFIESSKQQSTRTVKFTVDASPPAPRRNPRGRYPDYEVS</sequence>
<dbReference type="Proteomes" id="UP000297910">
    <property type="component" value="Unassembled WGS sequence"/>
</dbReference>
<keyword evidence="3" id="KW-1185">Reference proteome</keyword>
<evidence type="ECO:0000313" key="3">
    <source>
        <dbReference type="Proteomes" id="UP000297910"/>
    </source>
</evidence>
<name>A0A4Z1FW29_9HELO</name>
<dbReference type="AlphaFoldDB" id="A0A4Z1FW29"/>
<comment type="caution">
    <text evidence="2">The sequence shown here is derived from an EMBL/GenBank/DDBJ whole genome shotgun (WGS) entry which is preliminary data.</text>
</comment>
<organism evidence="2 3">
    <name type="scientific">Botrytis paeoniae</name>
    <dbReference type="NCBI Taxonomy" id="278948"/>
    <lineage>
        <taxon>Eukaryota</taxon>
        <taxon>Fungi</taxon>
        <taxon>Dikarya</taxon>
        <taxon>Ascomycota</taxon>
        <taxon>Pezizomycotina</taxon>
        <taxon>Leotiomycetes</taxon>
        <taxon>Helotiales</taxon>
        <taxon>Sclerotiniaceae</taxon>
        <taxon>Botrytis</taxon>
    </lineage>
</organism>
<evidence type="ECO:0000256" key="1">
    <source>
        <dbReference type="SAM" id="MobiDB-lite"/>
    </source>
</evidence>
<feature type="compositionally biased region" description="Polar residues" evidence="1">
    <location>
        <begin position="160"/>
        <end position="169"/>
    </location>
</feature>
<dbReference type="EMBL" id="PQXI01000061">
    <property type="protein sequence ID" value="TGO26353.1"/>
    <property type="molecule type" value="Genomic_DNA"/>
</dbReference>
<accession>A0A4Z1FW29</accession>
<feature type="region of interest" description="Disordered" evidence="1">
    <location>
        <begin position="110"/>
        <end position="194"/>
    </location>
</feature>
<proteinExistence type="predicted"/>
<evidence type="ECO:0000313" key="2">
    <source>
        <dbReference type="EMBL" id="TGO26353.1"/>
    </source>
</evidence>